<keyword evidence="2" id="KW-0472">Membrane</keyword>
<evidence type="ECO:0000313" key="3">
    <source>
        <dbReference type="EMBL" id="KAK8244425.1"/>
    </source>
</evidence>
<evidence type="ECO:0000256" key="2">
    <source>
        <dbReference type="SAM" id="Phobius"/>
    </source>
</evidence>
<protein>
    <submittedName>
        <fullName evidence="3">Uncharacterized protein</fullName>
    </submittedName>
</protein>
<keyword evidence="2" id="KW-1133">Transmembrane helix</keyword>
<accession>A0ABR1Z0Z2</accession>
<feature type="region of interest" description="Disordered" evidence="1">
    <location>
        <begin position="62"/>
        <end position="100"/>
    </location>
</feature>
<keyword evidence="2" id="KW-0812">Transmembrane</keyword>
<name>A0ABR1Z0Z2_9PEZI</name>
<dbReference type="EMBL" id="JBBWRZ010000002">
    <property type="protein sequence ID" value="KAK8244425.1"/>
    <property type="molecule type" value="Genomic_DNA"/>
</dbReference>
<proteinExistence type="predicted"/>
<keyword evidence="4" id="KW-1185">Reference proteome</keyword>
<feature type="transmembrane region" description="Helical" evidence="2">
    <location>
        <begin position="161"/>
        <end position="185"/>
    </location>
</feature>
<gene>
    <name evidence="3" type="ORF">HDK90DRAFT_156684</name>
</gene>
<dbReference type="Proteomes" id="UP001492380">
    <property type="component" value="Unassembled WGS sequence"/>
</dbReference>
<organism evidence="3 4">
    <name type="scientific">Phyllosticta capitalensis</name>
    <dbReference type="NCBI Taxonomy" id="121624"/>
    <lineage>
        <taxon>Eukaryota</taxon>
        <taxon>Fungi</taxon>
        <taxon>Dikarya</taxon>
        <taxon>Ascomycota</taxon>
        <taxon>Pezizomycotina</taxon>
        <taxon>Dothideomycetes</taxon>
        <taxon>Dothideomycetes incertae sedis</taxon>
        <taxon>Botryosphaeriales</taxon>
        <taxon>Phyllostictaceae</taxon>
        <taxon>Phyllosticta</taxon>
    </lineage>
</organism>
<evidence type="ECO:0000256" key="1">
    <source>
        <dbReference type="SAM" id="MobiDB-lite"/>
    </source>
</evidence>
<sequence length="240" mass="26920">MHPHAMRCHAMSIANIPRHDAPGDNMMAVCSSAIMTADDTTWTPLSRSHEFRRFSKCKSSRRRLQHSGCRSQKTHAVGARARRRRLPGRDEKKAAQLRRVPAPARDRLSLRQPLCRRRPMIGNMVDVHGPTRHSSSRPVPYVSPWHGVALDDLLSTWTRDAVALLVIIFVFSLPHVLLFPSLCAYRLCAPFGRGQAGETSLKKTLAVNARRHLSMVPRMSDVAEGCADEAFSFWSIVLLA</sequence>
<reference evidence="3 4" key="1">
    <citation type="submission" date="2024-04" db="EMBL/GenBank/DDBJ databases">
        <title>Phyllosticta paracitricarpa is synonymous to the EU quarantine fungus P. citricarpa based on phylogenomic analyses.</title>
        <authorList>
            <consortium name="Lawrence Berkeley National Laboratory"/>
            <person name="Van Ingen-Buijs V.A."/>
            <person name="Van Westerhoven A.C."/>
            <person name="Haridas S."/>
            <person name="Skiadas P."/>
            <person name="Martin F."/>
            <person name="Groenewald J.Z."/>
            <person name="Crous P.W."/>
            <person name="Seidl M.F."/>
        </authorList>
    </citation>
    <scope>NUCLEOTIDE SEQUENCE [LARGE SCALE GENOMIC DNA]</scope>
    <source>
        <strain evidence="3 4">CBS 123374</strain>
    </source>
</reference>
<evidence type="ECO:0000313" key="4">
    <source>
        <dbReference type="Proteomes" id="UP001492380"/>
    </source>
</evidence>
<comment type="caution">
    <text evidence="3">The sequence shown here is derived from an EMBL/GenBank/DDBJ whole genome shotgun (WGS) entry which is preliminary data.</text>
</comment>